<dbReference type="GO" id="GO:0020037">
    <property type="term" value="F:heme binding"/>
    <property type="evidence" value="ECO:0007669"/>
    <property type="project" value="InterPro"/>
</dbReference>
<evidence type="ECO:0000256" key="2">
    <source>
        <dbReference type="ARBA" id="ARBA00022525"/>
    </source>
</evidence>
<keyword evidence="5" id="KW-0732">Signal</keyword>
<dbReference type="PRINTS" id="PR00457">
    <property type="entry name" value="ANPEROXIDASE"/>
</dbReference>
<dbReference type="Pfam" id="PF03098">
    <property type="entry name" value="An_peroxidase"/>
    <property type="match status" value="1"/>
</dbReference>
<dbReference type="PANTHER" id="PTHR11475">
    <property type="entry name" value="OXIDASE/PEROXIDASE"/>
    <property type="match status" value="1"/>
</dbReference>
<gene>
    <name evidence="6" type="ORF">SAMN04487965_1937</name>
</gene>
<dbReference type="InterPro" id="IPR010255">
    <property type="entry name" value="Haem_peroxidase_sf"/>
</dbReference>
<reference evidence="7" key="1">
    <citation type="submission" date="2016-11" db="EMBL/GenBank/DDBJ databases">
        <authorList>
            <person name="Varghese N."/>
            <person name="Submissions S."/>
        </authorList>
    </citation>
    <scope>NUCLEOTIDE SEQUENCE [LARGE SCALE GENOMIC DNA]</scope>
    <source>
        <strain evidence="7">CGMCC 1.7063</strain>
    </source>
</reference>
<dbReference type="GO" id="GO:0005576">
    <property type="term" value="C:extracellular region"/>
    <property type="evidence" value="ECO:0007669"/>
    <property type="project" value="UniProtKB-SubCell"/>
</dbReference>
<organism evidence="6 7">
    <name type="scientific">Microbulbifer donghaiensis</name>
    <dbReference type="NCBI Taxonomy" id="494016"/>
    <lineage>
        <taxon>Bacteria</taxon>
        <taxon>Pseudomonadati</taxon>
        <taxon>Pseudomonadota</taxon>
        <taxon>Gammaproteobacteria</taxon>
        <taxon>Cellvibrionales</taxon>
        <taxon>Microbulbiferaceae</taxon>
        <taxon>Microbulbifer</taxon>
    </lineage>
</organism>
<dbReference type="PANTHER" id="PTHR11475:SF4">
    <property type="entry name" value="CHORION PEROXIDASE"/>
    <property type="match status" value="1"/>
</dbReference>
<dbReference type="InterPro" id="IPR037120">
    <property type="entry name" value="Haem_peroxidase_sf_animal"/>
</dbReference>
<accession>A0A1M5AQK0</accession>
<evidence type="ECO:0000256" key="3">
    <source>
        <dbReference type="ARBA" id="ARBA00023180"/>
    </source>
</evidence>
<evidence type="ECO:0000313" key="7">
    <source>
        <dbReference type="Proteomes" id="UP000184170"/>
    </source>
</evidence>
<keyword evidence="6" id="KW-0575">Peroxidase</keyword>
<dbReference type="EMBL" id="FQVA01000001">
    <property type="protein sequence ID" value="SHF32377.1"/>
    <property type="molecule type" value="Genomic_DNA"/>
</dbReference>
<dbReference type="STRING" id="494016.SAMN04487965_1937"/>
<dbReference type="Gene3D" id="1.10.640.10">
    <property type="entry name" value="Haem peroxidase domain superfamily, animal type"/>
    <property type="match status" value="1"/>
</dbReference>
<keyword evidence="6" id="KW-0560">Oxidoreductase</keyword>
<keyword evidence="7" id="KW-1185">Reference proteome</keyword>
<evidence type="ECO:0000313" key="6">
    <source>
        <dbReference type="EMBL" id="SHF32377.1"/>
    </source>
</evidence>
<evidence type="ECO:0000256" key="5">
    <source>
        <dbReference type="SAM" id="SignalP"/>
    </source>
</evidence>
<name>A0A1M5AQK0_9GAMM</name>
<dbReference type="PROSITE" id="PS50292">
    <property type="entry name" value="PEROXIDASE_3"/>
    <property type="match status" value="1"/>
</dbReference>
<evidence type="ECO:0000256" key="4">
    <source>
        <dbReference type="SAM" id="MobiDB-lite"/>
    </source>
</evidence>
<dbReference type="Proteomes" id="UP000184170">
    <property type="component" value="Unassembled WGS sequence"/>
</dbReference>
<dbReference type="GO" id="GO:0006979">
    <property type="term" value="P:response to oxidative stress"/>
    <property type="evidence" value="ECO:0007669"/>
    <property type="project" value="InterPro"/>
</dbReference>
<sequence>MKAGICSLLAAVSILSGTISNATPFDQYRSIDGTGNNLTLPQLGSAHSPLLRLVTPAYSDGISLPAGSSRPNPRVISNAICQQLAPQLDGSGHTSMVFQWGQFLDHDLSLTPAGEEPLPIPVPAGDPVFTAGTSISFHRSLFDPQTGTTAPRQQINEVTAFIDASQVYGSDMIRAAALRTNDGTGKLDTSRFDLLPFNTSGLPNDGGPDADFYVAGDIRANEQVGLTALHVLFVREHNRLATALHHQDKSLSGDEIYHRARAIVGAQMQVITYQEFLPAVLGPYGLAPYAGYSPTTDPGIANAFSTAAFRFGHSMLSSELLRLKSNGKPIPDGNLSLRDAFFTRLELNPESGRGIEPLLRGLASQVAQAVDTKIVDGVRNFLFGSPDQGAFDLASLNIQRGRDHGLPGYNAMRIELGLAPAADYEDITSDPQLSSLLRQVYGPGNVAEVDPWIAGLAEDKLPGALVGPLFHHLIRDQFERLRDGDRFWYRKVFSGETLQQLESTTLADIICRNTQIRPAELNENVFTSNPTPSTSVPQSAVVD</sequence>
<keyword evidence="3" id="KW-0325">Glycoprotein</keyword>
<dbReference type="SUPFAM" id="SSF48113">
    <property type="entry name" value="Heme-dependent peroxidases"/>
    <property type="match status" value="1"/>
</dbReference>
<protein>
    <submittedName>
        <fullName evidence="6">Animal haem peroxidase</fullName>
    </submittedName>
</protein>
<dbReference type="CDD" id="cd09822">
    <property type="entry name" value="peroxinectin_like_bacterial"/>
    <property type="match status" value="1"/>
</dbReference>
<dbReference type="GO" id="GO:0004601">
    <property type="term" value="F:peroxidase activity"/>
    <property type="evidence" value="ECO:0007669"/>
    <property type="project" value="UniProtKB-KW"/>
</dbReference>
<feature type="chain" id="PRO_5013313701" evidence="5">
    <location>
        <begin position="23"/>
        <end position="543"/>
    </location>
</feature>
<proteinExistence type="predicted"/>
<keyword evidence="2" id="KW-0964">Secreted</keyword>
<feature type="signal peptide" evidence="5">
    <location>
        <begin position="1"/>
        <end position="22"/>
    </location>
</feature>
<feature type="region of interest" description="Disordered" evidence="4">
    <location>
        <begin position="522"/>
        <end position="543"/>
    </location>
</feature>
<feature type="compositionally biased region" description="Polar residues" evidence="4">
    <location>
        <begin position="524"/>
        <end position="543"/>
    </location>
</feature>
<dbReference type="AlphaFoldDB" id="A0A1M5AQK0"/>
<comment type="subcellular location">
    <subcellularLocation>
        <location evidence="1">Secreted</location>
    </subcellularLocation>
</comment>
<evidence type="ECO:0000256" key="1">
    <source>
        <dbReference type="ARBA" id="ARBA00004613"/>
    </source>
</evidence>
<dbReference type="InterPro" id="IPR019791">
    <property type="entry name" value="Haem_peroxidase_animal"/>
</dbReference>